<evidence type="ECO:0000313" key="1">
    <source>
        <dbReference type="EMBL" id="CBY88572.1"/>
    </source>
</evidence>
<dbReference type="Proteomes" id="UP000008465">
    <property type="component" value="Segment"/>
</dbReference>
<protein>
    <recommendedName>
        <fullName evidence="3">Tail tubular protein A</fullName>
    </recommendedName>
</protein>
<dbReference type="OrthoDB" id="8156at10239"/>
<dbReference type="Pfam" id="PF17212">
    <property type="entry name" value="Tube"/>
    <property type="match status" value="1"/>
</dbReference>
<name>F4N9U4_9CAUD</name>
<evidence type="ECO:0008006" key="3">
    <source>
        <dbReference type="Google" id="ProtNLM"/>
    </source>
</evidence>
<dbReference type="KEGG" id="vg:10894621"/>
<organism evidence="1 2">
    <name type="scientific">Pantoea phage LIMEzero</name>
    <dbReference type="NCBI Taxonomy" id="943335"/>
    <lineage>
        <taxon>Viruses</taxon>
        <taxon>Duplodnaviria</taxon>
        <taxon>Heunggongvirae</taxon>
        <taxon>Uroviricota</taxon>
        <taxon>Caudoviricetes</taxon>
        <taxon>Autographivirales</taxon>
        <taxon>Autoscriptoviridae</taxon>
        <taxon>Stentvirinae</taxon>
        <taxon>Waewaevirus</taxon>
        <taxon>Waewaevirus limezero</taxon>
    </lineage>
</organism>
<accession>F4N9U4</accession>
<dbReference type="RefSeq" id="YP_004539114.1">
    <property type="nucleotide sequence ID" value="NC_015585.1"/>
</dbReference>
<dbReference type="EMBL" id="FR751545">
    <property type="protein sequence ID" value="CBY88572.1"/>
    <property type="molecule type" value="Genomic_DNA"/>
</dbReference>
<keyword evidence="2" id="KW-1185">Reference proteome</keyword>
<reference evidence="2" key="1">
    <citation type="journal article" date="2011" name="Appl. Environ. Microbiol.">
        <title>Bacteriophages LIMElight and LIMEzero of Pantoea agglomerans, belonging to the "phiKMV-like viruses".</title>
        <authorList>
            <person name="Adriaenssens E.M."/>
            <person name="Ceyssens P.J."/>
            <person name="Dunon V."/>
            <person name="Ackermann H.W."/>
            <person name="Van Vaerenbergh J."/>
            <person name="Maes M."/>
            <person name="De Proft M."/>
            <person name="Lavigne R."/>
        </authorList>
    </citation>
    <scope>NUCLEOTIDE SEQUENCE [LARGE SCALE GENOMIC DNA]</scope>
</reference>
<sequence>MTKLEAVNLILRALSEHTVSSVDTRHPSVVLALAKLDIARQEVLSEGWWFNNIAVTLNYETDGRIAYPTDMLAFVPDRYECIVRSGYLYNTHAQSFVFTENVSGVATYDLSWDDLPNAAQRLVAYQAAISAYADDLGDKAPDSITAGYGLAQSQLSAGHMRQRRYNARSRPAWFRYESARRG</sequence>
<evidence type="ECO:0000313" key="2">
    <source>
        <dbReference type="Proteomes" id="UP000008465"/>
    </source>
</evidence>
<dbReference type="GeneID" id="10894621"/>
<dbReference type="InterPro" id="IPR033767">
    <property type="entry name" value="Tail_Gp11"/>
</dbReference>
<proteinExistence type="predicted"/>